<dbReference type="EC" id="5.6.2.3" evidence="1"/>
<dbReference type="GO" id="GO:0016787">
    <property type="term" value="F:hydrolase activity"/>
    <property type="evidence" value="ECO:0007669"/>
    <property type="project" value="UniProtKB-KW"/>
</dbReference>
<name>A0A9P6ANW3_9AGAM</name>
<feature type="domain" description="DNA helicase Pif1-like DEAD-box helicase" evidence="3">
    <location>
        <begin position="121"/>
        <end position="212"/>
    </location>
</feature>
<dbReference type="GO" id="GO:0000723">
    <property type="term" value="P:telomere maintenance"/>
    <property type="evidence" value="ECO:0007669"/>
    <property type="project" value="InterPro"/>
</dbReference>
<comment type="cofactor">
    <cofactor evidence="1">
        <name>Mg(2+)</name>
        <dbReference type="ChEBI" id="CHEBI:18420"/>
    </cofactor>
</comment>
<keyword evidence="1" id="KW-0234">DNA repair</keyword>
<dbReference type="PANTHER" id="PTHR10492:SF57">
    <property type="entry name" value="ATP-DEPENDENT DNA HELICASE"/>
    <property type="match status" value="1"/>
</dbReference>
<keyword evidence="1" id="KW-0547">Nucleotide-binding</keyword>
<evidence type="ECO:0000259" key="3">
    <source>
        <dbReference type="Pfam" id="PF05970"/>
    </source>
</evidence>
<evidence type="ECO:0000256" key="2">
    <source>
        <dbReference type="SAM" id="Phobius"/>
    </source>
</evidence>
<dbReference type="Proteomes" id="UP000886523">
    <property type="component" value="Unassembled WGS sequence"/>
</dbReference>
<dbReference type="GO" id="GO:0005524">
    <property type="term" value="F:ATP binding"/>
    <property type="evidence" value="ECO:0007669"/>
    <property type="project" value="UniProtKB-KW"/>
</dbReference>
<dbReference type="InterPro" id="IPR027417">
    <property type="entry name" value="P-loop_NTPase"/>
</dbReference>
<keyword evidence="1" id="KW-0233">DNA recombination</keyword>
<keyword evidence="2" id="KW-0812">Transmembrane</keyword>
<evidence type="ECO:0000313" key="4">
    <source>
        <dbReference type="EMBL" id="KAF9508725.1"/>
    </source>
</evidence>
<keyword evidence="2" id="KW-1133">Transmembrane helix</keyword>
<dbReference type="PANTHER" id="PTHR10492">
    <property type="match status" value="1"/>
</dbReference>
<keyword evidence="1" id="KW-0067">ATP-binding</keyword>
<keyword evidence="1" id="KW-0347">Helicase</keyword>
<dbReference type="GO" id="GO:0043139">
    <property type="term" value="F:5'-3' DNA helicase activity"/>
    <property type="evidence" value="ECO:0007669"/>
    <property type="project" value="UniProtKB-EC"/>
</dbReference>
<sequence length="223" mass="24867">MQTGYTLRSLFSTILLHNNPSRPDLLWNEFRQFICDDLHHQLQQPPHNIPAPTNDQIYDYGLFLLCERLAQAGQRMEVIAPGMPQVEGHWVDQNANPLIERQRAHNYNELQDQVERDLPLLNNEQMMAYTAICAAYQSGDGGTFFIHGPGGCGKTFLYNVVTRTARSQGKIVLCVASSGIASMLLLLGATAHSTFKIPIPLMEDGACRIEKQGFVQISCGKPP</sequence>
<comment type="catalytic activity">
    <reaction evidence="1">
        <text>ATP + H2O = ADP + phosphate + H(+)</text>
        <dbReference type="Rhea" id="RHEA:13065"/>
        <dbReference type="ChEBI" id="CHEBI:15377"/>
        <dbReference type="ChEBI" id="CHEBI:15378"/>
        <dbReference type="ChEBI" id="CHEBI:30616"/>
        <dbReference type="ChEBI" id="CHEBI:43474"/>
        <dbReference type="ChEBI" id="CHEBI:456216"/>
        <dbReference type="EC" id="5.6.2.3"/>
    </reaction>
</comment>
<comment type="similarity">
    <text evidence="1">Belongs to the helicase family.</text>
</comment>
<reference evidence="4" key="1">
    <citation type="journal article" date="2020" name="Nat. Commun.">
        <title>Large-scale genome sequencing of mycorrhizal fungi provides insights into the early evolution of symbiotic traits.</title>
        <authorList>
            <person name="Miyauchi S."/>
            <person name="Kiss E."/>
            <person name="Kuo A."/>
            <person name="Drula E."/>
            <person name="Kohler A."/>
            <person name="Sanchez-Garcia M."/>
            <person name="Morin E."/>
            <person name="Andreopoulos B."/>
            <person name="Barry K.W."/>
            <person name="Bonito G."/>
            <person name="Buee M."/>
            <person name="Carver A."/>
            <person name="Chen C."/>
            <person name="Cichocki N."/>
            <person name="Clum A."/>
            <person name="Culley D."/>
            <person name="Crous P.W."/>
            <person name="Fauchery L."/>
            <person name="Girlanda M."/>
            <person name="Hayes R.D."/>
            <person name="Keri Z."/>
            <person name="LaButti K."/>
            <person name="Lipzen A."/>
            <person name="Lombard V."/>
            <person name="Magnuson J."/>
            <person name="Maillard F."/>
            <person name="Murat C."/>
            <person name="Nolan M."/>
            <person name="Ohm R.A."/>
            <person name="Pangilinan J."/>
            <person name="Pereira M.F."/>
            <person name="Perotto S."/>
            <person name="Peter M."/>
            <person name="Pfister S."/>
            <person name="Riley R."/>
            <person name="Sitrit Y."/>
            <person name="Stielow J.B."/>
            <person name="Szollosi G."/>
            <person name="Zifcakova L."/>
            <person name="Stursova M."/>
            <person name="Spatafora J.W."/>
            <person name="Tedersoo L."/>
            <person name="Vaario L.M."/>
            <person name="Yamada A."/>
            <person name="Yan M."/>
            <person name="Wang P."/>
            <person name="Xu J."/>
            <person name="Bruns T."/>
            <person name="Baldrian P."/>
            <person name="Vilgalys R."/>
            <person name="Dunand C."/>
            <person name="Henrissat B."/>
            <person name="Grigoriev I.V."/>
            <person name="Hibbett D."/>
            <person name="Nagy L.G."/>
            <person name="Martin F.M."/>
        </authorList>
    </citation>
    <scope>NUCLEOTIDE SEQUENCE</scope>
    <source>
        <strain evidence="4">UP504</strain>
    </source>
</reference>
<dbReference type="OrthoDB" id="3366231at2759"/>
<dbReference type="EMBL" id="MU129052">
    <property type="protein sequence ID" value="KAF9508725.1"/>
    <property type="molecule type" value="Genomic_DNA"/>
</dbReference>
<accession>A0A9P6ANW3</accession>
<evidence type="ECO:0000313" key="5">
    <source>
        <dbReference type="Proteomes" id="UP000886523"/>
    </source>
</evidence>
<evidence type="ECO:0000256" key="1">
    <source>
        <dbReference type="RuleBase" id="RU363044"/>
    </source>
</evidence>
<dbReference type="Gene3D" id="3.40.50.300">
    <property type="entry name" value="P-loop containing nucleotide triphosphate hydrolases"/>
    <property type="match status" value="1"/>
</dbReference>
<organism evidence="4 5">
    <name type="scientific">Hydnum rufescens UP504</name>
    <dbReference type="NCBI Taxonomy" id="1448309"/>
    <lineage>
        <taxon>Eukaryota</taxon>
        <taxon>Fungi</taxon>
        <taxon>Dikarya</taxon>
        <taxon>Basidiomycota</taxon>
        <taxon>Agaricomycotina</taxon>
        <taxon>Agaricomycetes</taxon>
        <taxon>Cantharellales</taxon>
        <taxon>Hydnaceae</taxon>
        <taxon>Hydnum</taxon>
    </lineage>
</organism>
<gene>
    <name evidence="4" type="ORF">BS47DRAFT_1302413</name>
</gene>
<keyword evidence="5" id="KW-1185">Reference proteome</keyword>
<keyword evidence="2" id="KW-0472">Membrane</keyword>
<dbReference type="SUPFAM" id="SSF52540">
    <property type="entry name" value="P-loop containing nucleoside triphosphate hydrolases"/>
    <property type="match status" value="1"/>
</dbReference>
<dbReference type="AlphaFoldDB" id="A0A9P6ANW3"/>
<comment type="caution">
    <text evidence="4">The sequence shown here is derived from an EMBL/GenBank/DDBJ whole genome shotgun (WGS) entry which is preliminary data.</text>
</comment>
<feature type="transmembrane region" description="Helical" evidence="2">
    <location>
        <begin position="171"/>
        <end position="192"/>
    </location>
</feature>
<protein>
    <recommendedName>
        <fullName evidence="1">ATP-dependent DNA helicase</fullName>
        <ecNumber evidence="1">5.6.2.3</ecNumber>
    </recommendedName>
</protein>
<keyword evidence="1" id="KW-0227">DNA damage</keyword>
<keyword evidence="1" id="KW-0378">Hydrolase</keyword>
<dbReference type="Pfam" id="PF05970">
    <property type="entry name" value="PIF1"/>
    <property type="match status" value="1"/>
</dbReference>
<dbReference type="InterPro" id="IPR010285">
    <property type="entry name" value="DNA_helicase_pif1-like_DEAD"/>
</dbReference>
<proteinExistence type="inferred from homology"/>
<dbReference type="GO" id="GO:0006310">
    <property type="term" value="P:DNA recombination"/>
    <property type="evidence" value="ECO:0007669"/>
    <property type="project" value="UniProtKB-KW"/>
</dbReference>
<dbReference type="GO" id="GO:0006281">
    <property type="term" value="P:DNA repair"/>
    <property type="evidence" value="ECO:0007669"/>
    <property type="project" value="UniProtKB-KW"/>
</dbReference>